<evidence type="ECO:0000313" key="5">
    <source>
        <dbReference type="Proteomes" id="UP000001949"/>
    </source>
</evidence>
<evidence type="ECO:0000256" key="1">
    <source>
        <dbReference type="ARBA" id="ARBA00022741"/>
    </source>
</evidence>
<dbReference type="SMART" id="SM00174">
    <property type="entry name" value="RHO"/>
    <property type="match status" value="1"/>
</dbReference>
<dbReference type="PROSITE" id="PS51419">
    <property type="entry name" value="RAB"/>
    <property type="match status" value="1"/>
</dbReference>
<gene>
    <name evidence="4" type="ordered locus">TP01_0639</name>
</gene>
<feature type="region of interest" description="Disordered" evidence="2">
    <location>
        <begin position="11"/>
        <end position="31"/>
    </location>
</feature>
<feature type="transmembrane region" description="Helical" evidence="3">
    <location>
        <begin position="178"/>
        <end position="198"/>
    </location>
</feature>
<dbReference type="OMA" id="TFMEFQE"/>
<keyword evidence="1" id="KW-0547">Nucleotide-binding</keyword>
<dbReference type="GO" id="GO:0003924">
    <property type="term" value="F:GTPase activity"/>
    <property type="evidence" value="ECO:0007669"/>
    <property type="project" value="InterPro"/>
</dbReference>
<keyword evidence="5" id="KW-1185">Reference proteome</keyword>
<evidence type="ECO:0000313" key="4">
    <source>
        <dbReference type="EMBL" id="EAN33877.1"/>
    </source>
</evidence>
<dbReference type="NCBIfam" id="TIGR00231">
    <property type="entry name" value="small_GTP"/>
    <property type="match status" value="1"/>
</dbReference>
<dbReference type="CDD" id="cd01860">
    <property type="entry name" value="Rab5_related"/>
    <property type="match status" value="1"/>
</dbReference>
<keyword evidence="3" id="KW-0472">Membrane</keyword>
<organism evidence="4 5">
    <name type="scientific">Theileria parva</name>
    <name type="common">East coast fever infection agent</name>
    <dbReference type="NCBI Taxonomy" id="5875"/>
    <lineage>
        <taxon>Eukaryota</taxon>
        <taxon>Sar</taxon>
        <taxon>Alveolata</taxon>
        <taxon>Apicomplexa</taxon>
        <taxon>Aconoidasida</taxon>
        <taxon>Piroplasmida</taxon>
        <taxon>Theileriidae</taxon>
        <taxon>Theileria</taxon>
    </lineage>
</organism>
<dbReference type="STRING" id="5875.Q4N831"/>
<keyword evidence="3" id="KW-0812">Transmembrane</keyword>
<dbReference type="InParanoid" id="Q4N831"/>
<dbReference type="SUPFAM" id="SSF52540">
    <property type="entry name" value="P-loop containing nucleoside triphosphate hydrolases"/>
    <property type="match status" value="1"/>
</dbReference>
<evidence type="ECO:0000256" key="2">
    <source>
        <dbReference type="SAM" id="MobiDB-lite"/>
    </source>
</evidence>
<dbReference type="Gene3D" id="3.40.50.300">
    <property type="entry name" value="P-loop containing nucleotide triphosphate hydrolases"/>
    <property type="match status" value="1"/>
</dbReference>
<dbReference type="VEuPathDB" id="PiroplasmaDB:TpMuguga_01g00639"/>
<dbReference type="AlphaFoldDB" id="Q4N831"/>
<dbReference type="Proteomes" id="UP000001949">
    <property type="component" value="Unassembled WGS sequence"/>
</dbReference>
<proteinExistence type="predicted"/>
<accession>Q4N831</accession>
<dbReference type="PROSITE" id="PS51421">
    <property type="entry name" value="RAS"/>
    <property type="match status" value="1"/>
</dbReference>
<keyword evidence="3" id="KW-1133">Transmembrane helix</keyword>
<reference evidence="4 5" key="1">
    <citation type="journal article" date="2005" name="Science">
        <title>Genome sequence of Theileria parva, a bovine pathogen that transforms lymphocytes.</title>
        <authorList>
            <person name="Gardner M.J."/>
            <person name="Bishop R."/>
            <person name="Shah T."/>
            <person name="de Villiers E.P."/>
            <person name="Carlton J.M."/>
            <person name="Hall N."/>
            <person name="Ren Q."/>
            <person name="Paulsen I.T."/>
            <person name="Pain A."/>
            <person name="Berriman M."/>
            <person name="Wilson R.J.M."/>
            <person name="Sato S."/>
            <person name="Ralph S.A."/>
            <person name="Mann D.J."/>
            <person name="Xiong Z."/>
            <person name="Shallom S.J."/>
            <person name="Weidman J."/>
            <person name="Jiang L."/>
            <person name="Lynn J."/>
            <person name="Weaver B."/>
            <person name="Shoaibi A."/>
            <person name="Domingo A.R."/>
            <person name="Wasawo D."/>
            <person name="Crabtree J."/>
            <person name="Wortman J.R."/>
            <person name="Haas B."/>
            <person name="Angiuoli S.V."/>
            <person name="Creasy T.H."/>
            <person name="Lu C."/>
            <person name="Suh B."/>
            <person name="Silva J.C."/>
            <person name="Utterback T.R."/>
            <person name="Feldblyum T.V."/>
            <person name="Pertea M."/>
            <person name="Allen J."/>
            <person name="Nierman W.C."/>
            <person name="Taracha E.L.N."/>
            <person name="Salzberg S.L."/>
            <person name="White O.R."/>
            <person name="Fitzhugh H.A."/>
            <person name="Morzaria S."/>
            <person name="Venter J.C."/>
            <person name="Fraser C.M."/>
            <person name="Nene V."/>
        </authorList>
    </citation>
    <scope>NUCLEOTIDE SEQUENCE [LARGE SCALE GENOMIC DNA]</scope>
    <source>
        <strain evidence="4 5">Muguga</strain>
    </source>
</reference>
<dbReference type="SMART" id="SM00173">
    <property type="entry name" value="RAS"/>
    <property type="match status" value="1"/>
</dbReference>
<dbReference type="PRINTS" id="PR00449">
    <property type="entry name" value="RASTRNSFRMNG"/>
</dbReference>
<dbReference type="GO" id="GO:0005525">
    <property type="term" value="F:GTP binding"/>
    <property type="evidence" value="ECO:0007669"/>
    <property type="project" value="InterPro"/>
</dbReference>
<dbReference type="FunCoup" id="Q4N831">
    <property type="interactions" value="181"/>
</dbReference>
<comment type="caution">
    <text evidence="4">The sequence shown here is derived from an EMBL/GenBank/DDBJ whole genome shotgun (WGS) entry which is preliminary data.</text>
</comment>
<protein>
    <submittedName>
        <fullName evidence="4">GTP-binding protein rab5, putative</fullName>
    </submittedName>
</protein>
<dbReference type="InterPro" id="IPR001806">
    <property type="entry name" value="Small_GTPase"/>
</dbReference>
<dbReference type="EMBL" id="AAGK01000001">
    <property type="protein sequence ID" value="EAN33877.1"/>
    <property type="molecule type" value="Genomic_DNA"/>
</dbReference>
<dbReference type="SMART" id="SM00176">
    <property type="entry name" value="RAN"/>
    <property type="match status" value="1"/>
</dbReference>
<dbReference type="FunFam" id="3.40.50.300:FF:000808">
    <property type="entry name" value="Small GTP-binding protein, putative"/>
    <property type="match status" value="1"/>
</dbReference>
<dbReference type="Pfam" id="PF00071">
    <property type="entry name" value="Ras"/>
    <property type="match status" value="1"/>
</dbReference>
<dbReference type="eggNOG" id="KOG0092">
    <property type="taxonomic scope" value="Eukaryota"/>
</dbReference>
<dbReference type="InterPro" id="IPR027417">
    <property type="entry name" value="P-loop_NTPase"/>
</dbReference>
<dbReference type="InterPro" id="IPR005225">
    <property type="entry name" value="Small_GTP-bd"/>
</dbReference>
<dbReference type="SMART" id="SM00175">
    <property type="entry name" value="RAB"/>
    <property type="match status" value="1"/>
</dbReference>
<evidence type="ECO:0000256" key="3">
    <source>
        <dbReference type="SAM" id="Phobius"/>
    </source>
</evidence>
<sequence>MIKELINSFVSPSEGGNGKEATNSSPSDSKSKNPVYQFKLVILGDASVGKSCLVGRFVKNTFMEFQESTIGEVINYDFLITILAAFMTQTVKLDDCNVKFEIWDTAGQERYRTLAPMYYRGSAAAIIVYDITLKDSFDQAKSWIKELKSHVEPNIILALAGNKADLEDRKVDTDVRKFLSPFIIYSGLLLLFIYFALFKWYKILRQRIIVYLWRPLLKLVKMSTNSLLKLVFSKYLTTHESLPCKRLSEFHDGFKMENRTSLNKFKCCNN</sequence>
<dbReference type="PANTHER" id="PTHR47978">
    <property type="match status" value="1"/>
</dbReference>
<dbReference type="KEGG" id="tpv:TP01_0639"/>
<name>Q4N831_THEPA</name>